<name>A0A2G9GD34_9LAMI</name>
<dbReference type="Proteomes" id="UP000231279">
    <property type="component" value="Unassembled WGS sequence"/>
</dbReference>
<protein>
    <submittedName>
        <fullName evidence="1">Uncharacterized protein</fullName>
    </submittedName>
</protein>
<evidence type="ECO:0000313" key="2">
    <source>
        <dbReference type="Proteomes" id="UP000231279"/>
    </source>
</evidence>
<proteinExistence type="predicted"/>
<sequence length="40" mass="4842">MLILMLRELQSRVIMNWFAVLVMERMVLSVCFNNPFALRR</sequence>
<gene>
    <name evidence="1" type="ORF">CDL12_24273</name>
</gene>
<comment type="caution">
    <text evidence="1">The sequence shown here is derived from an EMBL/GenBank/DDBJ whole genome shotgun (WGS) entry which is preliminary data.</text>
</comment>
<organism evidence="1 2">
    <name type="scientific">Handroanthus impetiginosus</name>
    <dbReference type="NCBI Taxonomy" id="429701"/>
    <lineage>
        <taxon>Eukaryota</taxon>
        <taxon>Viridiplantae</taxon>
        <taxon>Streptophyta</taxon>
        <taxon>Embryophyta</taxon>
        <taxon>Tracheophyta</taxon>
        <taxon>Spermatophyta</taxon>
        <taxon>Magnoliopsida</taxon>
        <taxon>eudicotyledons</taxon>
        <taxon>Gunneridae</taxon>
        <taxon>Pentapetalae</taxon>
        <taxon>asterids</taxon>
        <taxon>lamiids</taxon>
        <taxon>Lamiales</taxon>
        <taxon>Bignoniaceae</taxon>
        <taxon>Crescentiina</taxon>
        <taxon>Tabebuia alliance</taxon>
        <taxon>Handroanthus</taxon>
    </lineage>
</organism>
<keyword evidence="2" id="KW-1185">Reference proteome</keyword>
<dbReference type="AlphaFoldDB" id="A0A2G9GD34"/>
<evidence type="ECO:0000313" key="1">
    <source>
        <dbReference type="EMBL" id="PIN03204.1"/>
    </source>
</evidence>
<accession>A0A2G9GD34</accession>
<reference evidence="2" key="1">
    <citation type="journal article" date="2018" name="Gigascience">
        <title>Genome assembly of the Pink Ipe (Handroanthus impetiginosus, Bignoniaceae), a highly valued, ecologically keystone Neotropical timber forest tree.</title>
        <authorList>
            <person name="Silva-Junior O.B."/>
            <person name="Grattapaglia D."/>
            <person name="Novaes E."/>
            <person name="Collevatti R.G."/>
        </authorList>
    </citation>
    <scope>NUCLEOTIDE SEQUENCE [LARGE SCALE GENOMIC DNA]</scope>
    <source>
        <strain evidence="2">cv. UFG-1</strain>
    </source>
</reference>
<dbReference type="EMBL" id="NKXS01005600">
    <property type="protein sequence ID" value="PIN03204.1"/>
    <property type="molecule type" value="Genomic_DNA"/>
</dbReference>